<organism evidence="5 6">
    <name type="scientific">Massilia terrae</name>
    <dbReference type="NCBI Taxonomy" id="1811224"/>
    <lineage>
        <taxon>Bacteria</taxon>
        <taxon>Pseudomonadati</taxon>
        <taxon>Pseudomonadota</taxon>
        <taxon>Betaproteobacteria</taxon>
        <taxon>Burkholderiales</taxon>
        <taxon>Oxalobacteraceae</taxon>
        <taxon>Telluria group</taxon>
        <taxon>Massilia</taxon>
    </lineage>
</organism>
<dbReference type="Gene3D" id="1.10.10.60">
    <property type="entry name" value="Homeodomain-like"/>
    <property type="match status" value="1"/>
</dbReference>
<evidence type="ECO:0000313" key="6">
    <source>
        <dbReference type="Proteomes" id="UP001204621"/>
    </source>
</evidence>
<gene>
    <name evidence="5" type="ORF">NX778_00130</name>
</gene>
<dbReference type="EMBL" id="JANUGU010000001">
    <property type="protein sequence ID" value="MCS0656474.1"/>
    <property type="molecule type" value="Genomic_DNA"/>
</dbReference>
<keyword evidence="3" id="KW-0804">Transcription</keyword>
<reference evidence="5 6" key="1">
    <citation type="submission" date="2022-08" db="EMBL/GenBank/DDBJ databases">
        <title>Reclassification of Massilia species as members of the genera Telluria, Duganella, Pseudoduganella, Mokoshia gen. nov. and Zemynaea gen. nov. using orthogonal and non-orthogonal genome-based approaches.</title>
        <authorList>
            <person name="Bowman J.P."/>
        </authorList>
    </citation>
    <scope>NUCLEOTIDE SEQUENCE [LARGE SCALE GENOMIC DNA]</scope>
    <source>
        <strain evidence="5 6">JCM 31606</strain>
    </source>
</reference>
<dbReference type="PANTHER" id="PTHR46796">
    <property type="entry name" value="HTH-TYPE TRANSCRIPTIONAL ACTIVATOR RHAS-RELATED"/>
    <property type="match status" value="1"/>
</dbReference>
<accession>A0ABT2CR71</accession>
<dbReference type="PANTHER" id="PTHR46796:SF15">
    <property type="entry name" value="BLL1074 PROTEIN"/>
    <property type="match status" value="1"/>
</dbReference>
<evidence type="ECO:0000313" key="5">
    <source>
        <dbReference type="EMBL" id="MCS0656474.1"/>
    </source>
</evidence>
<dbReference type="InterPro" id="IPR018060">
    <property type="entry name" value="HTH_AraC"/>
</dbReference>
<comment type="caution">
    <text evidence="5">The sequence shown here is derived from an EMBL/GenBank/DDBJ whole genome shotgun (WGS) entry which is preliminary data.</text>
</comment>
<keyword evidence="2" id="KW-0238">DNA-binding</keyword>
<protein>
    <submittedName>
        <fullName evidence="5">Helix-turn-helix domain-containing protein</fullName>
    </submittedName>
</protein>
<evidence type="ECO:0000256" key="3">
    <source>
        <dbReference type="ARBA" id="ARBA00023163"/>
    </source>
</evidence>
<keyword evidence="6" id="KW-1185">Reference proteome</keyword>
<evidence type="ECO:0000259" key="4">
    <source>
        <dbReference type="PROSITE" id="PS01124"/>
    </source>
</evidence>
<feature type="domain" description="HTH araC/xylS-type" evidence="4">
    <location>
        <begin position="178"/>
        <end position="264"/>
    </location>
</feature>
<name>A0ABT2CR71_9BURK</name>
<keyword evidence="1" id="KW-0805">Transcription regulation</keyword>
<dbReference type="Pfam" id="PF12833">
    <property type="entry name" value="HTH_18"/>
    <property type="match status" value="1"/>
</dbReference>
<dbReference type="InterPro" id="IPR050204">
    <property type="entry name" value="AraC_XylS_family_regulators"/>
</dbReference>
<evidence type="ECO:0000256" key="1">
    <source>
        <dbReference type="ARBA" id="ARBA00023015"/>
    </source>
</evidence>
<sequence>MKTSLHVPQGELAEAVMGIGFISTVDETWPPAQPRLNRFPAMVYCGLTMFCEGHVALLGEGEAPPRPIGDWIISGPRTRPVTSVTLAPLCCLEVIFHPDAFAALTGQSPAALQDRDEPAADWLADEWQAWPQALRERAGDEAAQAAWIEAWLAPRWKAARGRWNRGLGDSLRHIARRTVAATVRTFDVGERQMQRQFRAQVGLTAAQARRLQRMNEAVYALRSGGADGDSLAALAAELGYADQAHMARELRALTGLPPSLLSERIESDPDYWPYRM</sequence>
<dbReference type="PROSITE" id="PS01124">
    <property type="entry name" value="HTH_ARAC_FAMILY_2"/>
    <property type="match status" value="1"/>
</dbReference>
<evidence type="ECO:0000256" key="2">
    <source>
        <dbReference type="ARBA" id="ARBA00023125"/>
    </source>
</evidence>
<dbReference type="Proteomes" id="UP001204621">
    <property type="component" value="Unassembled WGS sequence"/>
</dbReference>
<proteinExistence type="predicted"/>
<dbReference type="SMART" id="SM00342">
    <property type="entry name" value="HTH_ARAC"/>
    <property type="match status" value="1"/>
</dbReference>
<dbReference type="RefSeq" id="WP_258809667.1">
    <property type="nucleotide sequence ID" value="NZ_JANUGU010000001.1"/>
</dbReference>